<dbReference type="InterPro" id="IPR036866">
    <property type="entry name" value="RibonucZ/Hydroxyglut_hydro"/>
</dbReference>
<accession>A0A5A8DIN5</accession>
<dbReference type="PANTHER" id="PTHR46504:SF2">
    <property type="entry name" value="TRNASE Z TRZ1"/>
    <property type="match status" value="1"/>
</dbReference>
<sequence length="329" mass="33268">MAASGAACLLPVDHQPAALTIEACGLTICVRSVAGVHTATAFPKDGIRACFDMGLAHGRTLGCSATFVTHGHMDHIAALAHHAGLRSMARLPPSAVFAPAAIAAELSSAVAALAAGYLIARAGKQLREDLQQAGPEAIKAASAAGETVTQPTLEILAAVTGDTIAAGMLAQPAFRCAPVLVTECTLTGPDMGPEVAAERGHTHVADLAEAWAGRQLTGRVLVLTHLSTREGPAGHCALVRAALEEALSARGVALRGWRVDGGGDAKFAAGSAFAGDVPGVDGEYAPGADTWPPRACAAAVGILCADCDDDEAAGWRRPAVVCAAHAHQL</sequence>
<protein>
    <recommendedName>
        <fullName evidence="3">Metallo-beta-lactamase domain-containing protein</fullName>
    </recommendedName>
</protein>
<dbReference type="Gene3D" id="3.60.15.10">
    <property type="entry name" value="Ribonuclease Z/Hydroxyacylglutathione hydrolase-like"/>
    <property type="match status" value="1"/>
</dbReference>
<dbReference type="EMBL" id="VLTL01000064">
    <property type="protein sequence ID" value="KAA0163671.1"/>
    <property type="molecule type" value="Genomic_DNA"/>
</dbReference>
<reference evidence="1 2" key="1">
    <citation type="submission" date="2019-07" db="EMBL/GenBank/DDBJ databases">
        <title>Genomes of Cafeteria roenbergensis.</title>
        <authorList>
            <person name="Fischer M.G."/>
            <person name="Hackl T."/>
            <person name="Roman M."/>
        </authorList>
    </citation>
    <scope>NUCLEOTIDE SEQUENCE [LARGE SCALE GENOMIC DNA]</scope>
    <source>
        <strain evidence="1 2">RCC970-E3</strain>
    </source>
</reference>
<evidence type="ECO:0008006" key="3">
    <source>
        <dbReference type="Google" id="ProtNLM"/>
    </source>
</evidence>
<evidence type="ECO:0000313" key="2">
    <source>
        <dbReference type="Proteomes" id="UP000324907"/>
    </source>
</evidence>
<dbReference type="PANTHER" id="PTHR46504">
    <property type="entry name" value="TRNASE Z TRZ1"/>
    <property type="match status" value="1"/>
</dbReference>
<organism evidence="1 2">
    <name type="scientific">Cafeteria roenbergensis</name>
    <name type="common">Marine flagellate</name>
    <dbReference type="NCBI Taxonomy" id="33653"/>
    <lineage>
        <taxon>Eukaryota</taxon>
        <taxon>Sar</taxon>
        <taxon>Stramenopiles</taxon>
        <taxon>Bigyra</taxon>
        <taxon>Opalozoa</taxon>
        <taxon>Bicosoecida</taxon>
        <taxon>Cafeteriaceae</taxon>
        <taxon>Cafeteria</taxon>
    </lineage>
</organism>
<dbReference type="SUPFAM" id="SSF56281">
    <property type="entry name" value="Metallo-hydrolase/oxidoreductase"/>
    <property type="match status" value="1"/>
</dbReference>
<comment type="caution">
    <text evidence="1">The sequence shown here is derived from an EMBL/GenBank/DDBJ whole genome shotgun (WGS) entry which is preliminary data.</text>
</comment>
<evidence type="ECO:0000313" key="1">
    <source>
        <dbReference type="EMBL" id="KAA0163671.1"/>
    </source>
</evidence>
<dbReference type="Proteomes" id="UP000324907">
    <property type="component" value="Unassembled WGS sequence"/>
</dbReference>
<dbReference type="AlphaFoldDB" id="A0A5A8DIN5"/>
<gene>
    <name evidence="1" type="ORF">FNF28_04148</name>
</gene>
<proteinExistence type="predicted"/>
<name>A0A5A8DIN5_CAFRO</name>